<dbReference type="AlphaFoldDB" id="A0A9X1SCB1"/>
<keyword evidence="4" id="KW-1185">Reference proteome</keyword>
<name>A0A9X1SCB1_9MICC</name>
<comment type="caution">
    <text evidence="3">The sequence shown here is derived from an EMBL/GenBank/DDBJ whole genome shotgun (WGS) entry which is preliminary data.</text>
</comment>
<feature type="compositionally biased region" description="Low complexity" evidence="1">
    <location>
        <begin position="154"/>
        <end position="163"/>
    </location>
</feature>
<organism evidence="3 4">
    <name type="scientific">Arthrobacter caoxuetaonis</name>
    <dbReference type="NCBI Taxonomy" id="2886935"/>
    <lineage>
        <taxon>Bacteria</taxon>
        <taxon>Bacillati</taxon>
        <taxon>Actinomycetota</taxon>
        <taxon>Actinomycetes</taxon>
        <taxon>Micrococcales</taxon>
        <taxon>Micrococcaceae</taxon>
        <taxon>Arthrobacter</taxon>
    </lineage>
</organism>
<gene>
    <name evidence="3" type="ORF">LJ757_06835</name>
</gene>
<keyword evidence="2" id="KW-0472">Membrane</keyword>
<proteinExistence type="predicted"/>
<evidence type="ECO:0000256" key="1">
    <source>
        <dbReference type="SAM" id="MobiDB-lite"/>
    </source>
</evidence>
<feature type="region of interest" description="Disordered" evidence="1">
    <location>
        <begin position="140"/>
        <end position="177"/>
    </location>
</feature>
<keyword evidence="2" id="KW-0812">Transmembrane</keyword>
<evidence type="ECO:0000256" key="2">
    <source>
        <dbReference type="SAM" id="Phobius"/>
    </source>
</evidence>
<dbReference type="RefSeq" id="WP_227895408.1">
    <property type="nucleotide sequence ID" value="NZ_CP099466.1"/>
</dbReference>
<sequence>MNRGNFWTAVSDWAITWIPVLGPLGILTTALVAYFAYRQKLEADRRAQWWVRAQWALEASLSANPRRSLAGLAVLNDLKTSSLATREDRELFRLIALTARDELLAEAAPPASVRAREAAGSGSGDGTVLETRILEQAHLLLGSAEPAMRPPRTRLPGTRGAAPAGPPPPSRQEEPSA</sequence>
<dbReference type="Proteomes" id="UP001139158">
    <property type="component" value="Unassembled WGS sequence"/>
</dbReference>
<accession>A0A9X1SCB1</accession>
<protein>
    <submittedName>
        <fullName evidence="3">Uncharacterized protein</fullName>
    </submittedName>
</protein>
<feature type="transmembrane region" description="Helical" evidence="2">
    <location>
        <begin position="14"/>
        <end position="37"/>
    </location>
</feature>
<evidence type="ECO:0000313" key="3">
    <source>
        <dbReference type="EMBL" id="MCC3297521.1"/>
    </source>
</evidence>
<evidence type="ECO:0000313" key="4">
    <source>
        <dbReference type="Proteomes" id="UP001139158"/>
    </source>
</evidence>
<reference evidence="3" key="1">
    <citation type="submission" date="2021-10" db="EMBL/GenBank/DDBJ databases">
        <title>Novel species in genus Arthrobacter.</title>
        <authorList>
            <person name="Liu Y."/>
        </authorList>
    </citation>
    <scope>NUCLEOTIDE SEQUENCE</scope>
    <source>
        <strain evidence="3">Zg-Y453</strain>
    </source>
</reference>
<keyword evidence="2" id="KW-1133">Transmembrane helix</keyword>
<dbReference type="EMBL" id="JAJFZV010000005">
    <property type="protein sequence ID" value="MCC3297521.1"/>
    <property type="molecule type" value="Genomic_DNA"/>
</dbReference>
<feature type="region of interest" description="Disordered" evidence="1">
    <location>
        <begin position="108"/>
        <end position="127"/>
    </location>
</feature>